<name>A0A915KWG4_ROMCU</name>
<dbReference type="Proteomes" id="UP000887565">
    <property type="component" value="Unplaced"/>
</dbReference>
<keyword evidence="1" id="KW-1185">Reference proteome</keyword>
<accession>A0A915KWG4</accession>
<proteinExistence type="predicted"/>
<reference evidence="2" key="1">
    <citation type="submission" date="2022-11" db="UniProtKB">
        <authorList>
            <consortium name="WormBaseParasite"/>
        </authorList>
    </citation>
    <scope>IDENTIFICATION</scope>
</reference>
<evidence type="ECO:0000313" key="2">
    <source>
        <dbReference type="WBParaSite" id="nRc.2.0.1.t42813-RA"/>
    </source>
</evidence>
<dbReference type="AlphaFoldDB" id="A0A915KWG4"/>
<protein>
    <submittedName>
        <fullName evidence="2">Uncharacterized protein</fullName>
    </submittedName>
</protein>
<evidence type="ECO:0000313" key="1">
    <source>
        <dbReference type="Proteomes" id="UP000887565"/>
    </source>
</evidence>
<organism evidence="1 2">
    <name type="scientific">Romanomermis culicivorax</name>
    <name type="common">Nematode worm</name>
    <dbReference type="NCBI Taxonomy" id="13658"/>
    <lineage>
        <taxon>Eukaryota</taxon>
        <taxon>Metazoa</taxon>
        <taxon>Ecdysozoa</taxon>
        <taxon>Nematoda</taxon>
        <taxon>Enoplea</taxon>
        <taxon>Dorylaimia</taxon>
        <taxon>Mermithida</taxon>
        <taxon>Mermithoidea</taxon>
        <taxon>Mermithidae</taxon>
        <taxon>Romanomermis</taxon>
    </lineage>
</organism>
<sequence length="75" mass="8840">MDQNGKQKRYECEHPCDSKDQHKKVKWASALKCNQIRQELIEKEKGQQPTAADSEKILKERYGRLWIFSQYPGTS</sequence>
<dbReference type="WBParaSite" id="nRc.2.0.1.t42813-RA">
    <property type="protein sequence ID" value="nRc.2.0.1.t42813-RA"/>
    <property type="gene ID" value="nRc.2.0.1.g42813"/>
</dbReference>